<evidence type="ECO:0000313" key="1">
    <source>
        <dbReference type="EMBL" id="CAH2080673.1"/>
    </source>
</evidence>
<accession>A0AAU9TB68</accession>
<keyword evidence="2" id="KW-1185">Reference proteome</keyword>
<reference evidence="1 2" key="1">
    <citation type="submission" date="2022-03" db="EMBL/GenBank/DDBJ databases">
        <authorList>
            <person name="Nunn A."/>
            <person name="Chopra R."/>
            <person name="Nunn A."/>
            <person name="Contreras Garrido A."/>
        </authorList>
    </citation>
    <scope>NUCLEOTIDE SEQUENCE [LARGE SCALE GENOMIC DNA]</scope>
</reference>
<dbReference type="EMBL" id="CAJVSB020000950">
    <property type="protein sequence ID" value="CAH2080673.1"/>
    <property type="molecule type" value="Genomic_DNA"/>
</dbReference>
<comment type="caution">
    <text evidence="1">The sequence shown here is derived from an EMBL/GenBank/DDBJ whole genome shotgun (WGS) entry which is preliminary data.</text>
</comment>
<dbReference type="Proteomes" id="UP000836841">
    <property type="component" value="Unassembled WGS sequence"/>
</dbReference>
<organism evidence="1 2">
    <name type="scientific">Thlaspi arvense</name>
    <name type="common">Field penny-cress</name>
    <dbReference type="NCBI Taxonomy" id="13288"/>
    <lineage>
        <taxon>Eukaryota</taxon>
        <taxon>Viridiplantae</taxon>
        <taxon>Streptophyta</taxon>
        <taxon>Embryophyta</taxon>
        <taxon>Tracheophyta</taxon>
        <taxon>Spermatophyta</taxon>
        <taxon>Magnoliopsida</taxon>
        <taxon>eudicotyledons</taxon>
        <taxon>Gunneridae</taxon>
        <taxon>Pentapetalae</taxon>
        <taxon>rosids</taxon>
        <taxon>malvids</taxon>
        <taxon>Brassicales</taxon>
        <taxon>Brassicaceae</taxon>
        <taxon>Thlaspideae</taxon>
        <taxon>Thlaspi</taxon>
    </lineage>
</organism>
<protein>
    <submittedName>
        <fullName evidence="1">Uncharacterized protein</fullName>
    </submittedName>
</protein>
<dbReference type="SUPFAM" id="SSF54001">
    <property type="entry name" value="Cysteine proteinases"/>
    <property type="match status" value="1"/>
</dbReference>
<dbReference type="InterPro" id="IPR038765">
    <property type="entry name" value="Papain-like_cys_pep_sf"/>
</dbReference>
<sequence>MQLLETRRGAVGSGPIALHCIAEPLAMNLVYLFGYCVRFFETIFCKAIKFNGQFLDFSQACKQLTEFLCTMSKLDFTDHVWTECFSPMLGRWMHLDPCEGIYDNPLCMRKGMKKKNLRENFLSQDDISVSYLEDKVVTKNGGYQGPNLVKMSIAL</sequence>
<dbReference type="AlphaFoldDB" id="A0AAU9TB68"/>
<dbReference type="Gene3D" id="3.10.620.30">
    <property type="match status" value="1"/>
</dbReference>
<proteinExistence type="predicted"/>
<name>A0AAU9TB68_THLAR</name>
<evidence type="ECO:0000313" key="2">
    <source>
        <dbReference type="Proteomes" id="UP000836841"/>
    </source>
</evidence>
<gene>
    <name evidence="1" type="ORF">TAV2_LOCUS26366</name>
</gene>